<protein>
    <submittedName>
        <fullName evidence="3">Methyltransferase family protein</fullName>
    </submittedName>
</protein>
<dbReference type="InterPro" id="IPR038576">
    <property type="entry name" value="Methyltransf_Zn-bd_dom_put_sf"/>
</dbReference>
<gene>
    <name evidence="3" type="ORF">BDD21_5059</name>
</gene>
<dbReference type="OrthoDB" id="9815644at2"/>
<dbReference type="AlphaFoldDB" id="A0A495VDJ4"/>
<dbReference type="Gene3D" id="6.10.250.3100">
    <property type="match status" value="1"/>
</dbReference>
<keyword evidence="4" id="KW-1185">Reference proteome</keyword>
<dbReference type="Gene3D" id="3.40.50.720">
    <property type="entry name" value="NAD(P)-binding Rossmann-like Domain"/>
    <property type="match status" value="1"/>
</dbReference>
<dbReference type="Gene3D" id="6.20.50.110">
    <property type="entry name" value="Methyltransferase, zinc-binding domain"/>
    <property type="match status" value="1"/>
</dbReference>
<dbReference type="Pfam" id="PF08421">
    <property type="entry name" value="Methyltransf_13"/>
    <property type="match status" value="1"/>
</dbReference>
<evidence type="ECO:0000259" key="1">
    <source>
        <dbReference type="Pfam" id="PF08421"/>
    </source>
</evidence>
<accession>A0A495VDJ4</accession>
<dbReference type="PANTHER" id="PTHR43861:SF5">
    <property type="entry name" value="BLL5978 PROTEIN"/>
    <property type="match status" value="1"/>
</dbReference>
<feature type="domain" description="C-methyltransferase" evidence="2">
    <location>
        <begin position="251"/>
        <end position="408"/>
    </location>
</feature>
<dbReference type="Proteomes" id="UP000274556">
    <property type="component" value="Unassembled WGS sequence"/>
</dbReference>
<dbReference type="PANTHER" id="PTHR43861">
    <property type="entry name" value="TRANS-ACONITATE 2-METHYLTRANSFERASE-RELATED"/>
    <property type="match status" value="1"/>
</dbReference>
<dbReference type="Pfam" id="PF08484">
    <property type="entry name" value="Methyltransf_14"/>
    <property type="match status" value="1"/>
</dbReference>
<keyword evidence="3" id="KW-0489">Methyltransferase</keyword>
<dbReference type="GO" id="GO:0032259">
    <property type="term" value="P:methylation"/>
    <property type="evidence" value="ECO:0007669"/>
    <property type="project" value="UniProtKB-KW"/>
</dbReference>
<dbReference type="InterPro" id="IPR013691">
    <property type="entry name" value="MeTrfase_14"/>
</dbReference>
<reference evidence="3 4" key="1">
    <citation type="submission" date="2018-10" db="EMBL/GenBank/DDBJ databases">
        <title>Genomic Encyclopedia of Archaeal and Bacterial Type Strains, Phase II (KMG-II): from individual species to whole genera.</title>
        <authorList>
            <person name="Goeker M."/>
        </authorList>
    </citation>
    <scope>NUCLEOTIDE SEQUENCE [LARGE SCALE GENOMIC DNA]</scope>
    <source>
        <strain evidence="3 4">DSM 235</strain>
    </source>
</reference>
<feature type="domain" description="Methyltransferase putative zinc binding" evidence="1">
    <location>
        <begin position="11"/>
        <end position="72"/>
    </location>
</feature>
<dbReference type="Pfam" id="PF13489">
    <property type="entry name" value="Methyltransf_23"/>
    <property type="match status" value="1"/>
</dbReference>
<dbReference type="CDD" id="cd02440">
    <property type="entry name" value="AdoMet_MTases"/>
    <property type="match status" value="1"/>
</dbReference>
<dbReference type="InterPro" id="IPR029063">
    <property type="entry name" value="SAM-dependent_MTases_sf"/>
</dbReference>
<dbReference type="SUPFAM" id="SSF53335">
    <property type="entry name" value="S-adenosyl-L-methionine-dependent methyltransferases"/>
    <property type="match status" value="1"/>
</dbReference>
<name>A0A495VDJ4_9GAMM</name>
<sequence length="413" mass="44577">MTTIATPLMECRGCGATDLEMFVSLGKQPLANHLTSREALDQPDAHFPLELVRCGHCGLVQLSVTIPPDAMFSEYLYFSSFAGALVENARGLVERIVSERGFGPDDLAMEIGSNDGYLLRHYVDRGVPVLGVDPARNVAAVAEQAGVRTHVAFFGSDTAANLASEGFKASVVHANNVIAHVPDILDVLAGVTQILRPNGIFVVETPSLQTMFETLAFDTIYHEHVFVHSLTNFSSLLSKVGLEVIDVELIPVHGTSLRITAAHPGRQEPTSRVAAQLTSELDSGLGDPETYRTFGKNTDAIRTSIIATLQDLKRDGATIAGYGAAAKCTVLLNSLGVSGRLPIWVADANPHKQGRCIPGVRVPVVSPDRILEEQPDVMVLFVWNLLDEVLKQNAEYRSRGGRFLIPIPAPKVV</sequence>
<dbReference type="EMBL" id="RBXL01000001">
    <property type="protein sequence ID" value="RKT47471.1"/>
    <property type="molecule type" value="Genomic_DNA"/>
</dbReference>
<evidence type="ECO:0000313" key="4">
    <source>
        <dbReference type="Proteomes" id="UP000274556"/>
    </source>
</evidence>
<dbReference type="RefSeq" id="WP_147431219.1">
    <property type="nucleotide sequence ID" value="NZ_RBXL01000001.1"/>
</dbReference>
<dbReference type="Gene3D" id="3.40.50.150">
    <property type="entry name" value="Vaccinia Virus protein VP39"/>
    <property type="match status" value="1"/>
</dbReference>
<organism evidence="3 4">
    <name type="scientific">Thiocapsa rosea</name>
    <dbReference type="NCBI Taxonomy" id="69360"/>
    <lineage>
        <taxon>Bacteria</taxon>
        <taxon>Pseudomonadati</taxon>
        <taxon>Pseudomonadota</taxon>
        <taxon>Gammaproteobacteria</taxon>
        <taxon>Chromatiales</taxon>
        <taxon>Chromatiaceae</taxon>
        <taxon>Thiocapsa</taxon>
    </lineage>
</organism>
<proteinExistence type="predicted"/>
<comment type="caution">
    <text evidence="3">The sequence shown here is derived from an EMBL/GenBank/DDBJ whole genome shotgun (WGS) entry which is preliminary data.</text>
</comment>
<dbReference type="GO" id="GO:0008168">
    <property type="term" value="F:methyltransferase activity"/>
    <property type="evidence" value="ECO:0007669"/>
    <property type="project" value="UniProtKB-KW"/>
</dbReference>
<dbReference type="InterPro" id="IPR013630">
    <property type="entry name" value="Methyltransf_Zn-bd_dom_put"/>
</dbReference>
<evidence type="ECO:0000259" key="2">
    <source>
        <dbReference type="Pfam" id="PF08484"/>
    </source>
</evidence>
<evidence type="ECO:0000313" key="3">
    <source>
        <dbReference type="EMBL" id="RKT47471.1"/>
    </source>
</evidence>
<keyword evidence="3" id="KW-0808">Transferase</keyword>